<dbReference type="Proteomes" id="UP000681722">
    <property type="component" value="Unassembled WGS sequence"/>
</dbReference>
<dbReference type="PANTHER" id="PTHR34726:SF3">
    <property type="entry name" value="GUANYLATE-BINDING PROTEIN N-TERMINAL DOMAIN-CONTAINING PROTEIN-RELATED"/>
    <property type="match status" value="1"/>
</dbReference>
<dbReference type="Proteomes" id="UP000663829">
    <property type="component" value="Unassembled WGS sequence"/>
</dbReference>
<comment type="similarity">
    <text evidence="1 2">Belongs to the small heat shock protein (HSP20) family.</text>
</comment>
<accession>A0A814IMR3</accession>
<evidence type="ECO:0000313" key="7">
    <source>
        <dbReference type="EMBL" id="CAF3796801.1"/>
    </source>
</evidence>
<dbReference type="Proteomes" id="UP000682733">
    <property type="component" value="Unassembled WGS sequence"/>
</dbReference>
<feature type="domain" description="SHSP" evidence="3">
    <location>
        <begin position="362"/>
        <end position="466"/>
    </location>
</feature>
<evidence type="ECO:0000313" key="8">
    <source>
        <dbReference type="Proteomes" id="UP000663829"/>
    </source>
</evidence>
<dbReference type="Proteomes" id="UP000677228">
    <property type="component" value="Unassembled WGS sequence"/>
</dbReference>
<dbReference type="InterPro" id="IPR002068">
    <property type="entry name" value="A-crystallin/Hsp20_dom"/>
</dbReference>
<dbReference type="EMBL" id="CAJNOK010004737">
    <property type="protein sequence ID" value="CAF0947988.1"/>
    <property type="molecule type" value="Genomic_DNA"/>
</dbReference>
<dbReference type="PANTHER" id="PTHR34726">
    <property type="entry name" value="GBP DOMAIN-CONTAINING PROTEIN"/>
    <property type="match status" value="1"/>
</dbReference>
<protein>
    <recommendedName>
        <fullName evidence="3">SHSP domain-containing protein</fullName>
    </recommendedName>
</protein>
<dbReference type="InterPro" id="IPR006073">
    <property type="entry name" value="GTP-bd"/>
</dbReference>
<dbReference type="Gene3D" id="3.40.50.300">
    <property type="entry name" value="P-loop containing nucleotide triphosphate hydrolases"/>
    <property type="match status" value="1"/>
</dbReference>
<dbReference type="EMBL" id="CAJOBA010004742">
    <property type="protein sequence ID" value="CAF3722439.1"/>
    <property type="molecule type" value="Genomic_DNA"/>
</dbReference>
<dbReference type="OrthoDB" id="2135133at2759"/>
<dbReference type="CDD" id="cd06464">
    <property type="entry name" value="ACD_sHsps-like"/>
    <property type="match status" value="1"/>
</dbReference>
<reference evidence="5" key="1">
    <citation type="submission" date="2021-02" db="EMBL/GenBank/DDBJ databases">
        <authorList>
            <person name="Nowell W R."/>
        </authorList>
    </citation>
    <scope>NUCLEOTIDE SEQUENCE</scope>
</reference>
<dbReference type="EMBL" id="CAJOBC010003703">
    <property type="protein sequence ID" value="CAF3796801.1"/>
    <property type="molecule type" value="Genomic_DNA"/>
</dbReference>
<dbReference type="AlphaFoldDB" id="A0A814IMR3"/>
<sequence>MAVATILSDLALRDKDNGTLLLAKYRQHDLLYDVIIGINSLEDLKTCGWEIILKKNEQKRVLQEPTSTTTDGVTVAILGAYNRGKIFLLSKLCNVVFPHNHLIHTEGISITAGGKEYIDIVFMDTAGTDTPVTSEKLAHQRATEALLREVVVHLSSFIIIVVNRLRATDQVYIDKVLEHCKYQDDRKRIIIVHNLDDIETAADVNKIIEEEIMLTFSALRLEKQFRVNGKITSTLCYASKLYNFQLNHFILAKDGSQAANVWNQKSLDGIMNILQVPTEAKRSFHIVTAMLTFINTRLIQLFGKKPAESGDDQDDLQIVQHDSQPYIVLCSRKHLPELMKDPHPMELSGKLVYDDGGYFIKNTGGLWEPRINFYENKDGIRLFLELSGFKKGELDTAIAETGITINGSRNDFGVQAVDIIHISQIPGKFTLNIPFKHAVDVSTVKSERHEGIIYITALKKNLDGLK</sequence>
<dbReference type="InterPro" id="IPR008978">
    <property type="entry name" value="HSP20-like_chaperone"/>
</dbReference>
<evidence type="ECO:0000313" key="6">
    <source>
        <dbReference type="EMBL" id="CAF3722439.1"/>
    </source>
</evidence>
<evidence type="ECO:0000313" key="5">
    <source>
        <dbReference type="EMBL" id="CAF1025617.1"/>
    </source>
</evidence>
<dbReference type="Gene3D" id="2.60.40.790">
    <property type="match status" value="1"/>
</dbReference>
<dbReference type="PROSITE" id="PS01031">
    <property type="entry name" value="SHSP"/>
    <property type="match status" value="1"/>
</dbReference>
<gene>
    <name evidence="5" type="ORF">GPM918_LOCUS15012</name>
    <name evidence="4" type="ORF">OVA965_LOCUS11999</name>
    <name evidence="7" type="ORF">SRO942_LOCUS15012</name>
    <name evidence="6" type="ORF">TMI583_LOCUS12003</name>
</gene>
<proteinExistence type="inferred from homology"/>
<evidence type="ECO:0000256" key="2">
    <source>
        <dbReference type="RuleBase" id="RU003616"/>
    </source>
</evidence>
<evidence type="ECO:0000256" key="1">
    <source>
        <dbReference type="PROSITE-ProRule" id="PRU00285"/>
    </source>
</evidence>
<dbReference type="SUPFAM" id="SSF49764">
    <property type="entry name" value="HSP20-like chaperones"/>
    <property type="match status" value="1"/>
</dbReference>
<dbReference type="Pfam" id="PF01926">
    <property type="entry name" value="MMR_HSR1"/>
    <property type="match status" value="1"/>
</dbReference>
<dbReference type="SUPFAM" id="SSF52540">
    <property type="entry name" value="P-loop containing nucleoside triphosphate hydrolases"/>
    <property type="match status" value="1"/>
</dbReference>
<dbReference type="InterPro" id="IPR027417">
    <property type="entry name" value="P-loop_NTPase"/>
</dbReference>
<keyword evidence="8" id="KW-1185">Reference proteome</keyword>
<evidence type="ECO:0000259" key="3">
    <source>
        <dbReference type="PROSITE" id="PS01031"/>
    </source>
</evidence>
<dbReference type="EMBL" id="CAJNOQ010003703">
    <property type="protein sequence ID" value="CAF1025617.1"/>
    <property type="molecule type" value="Genomic_DNA"/>
</dbReference>
<evidence type="ECO:0000313" key="4">
    <source>
        <dbReference type="EMBL" id="CAF0947988.1"/>
    </source>
</evidence>
<dbReference type="Pfam" id="PF00011">
    <property type="entry name" value="HSP20"/>
    <property type="match status" value="1"/>
</dbReference>
<comment type="caution">
    <text evidence="5">The sequence shown here is derived from an EMBL/GenBank/DDBJ whole genome shotgun (WGS) entry which is preliminary data.</text>
</comment>
<organism evidence="5 8">
    <name type="scientific">Didymodactylos carnosus</name>
    <dbReference type="NCBI Taxonomy" id="1234261"/>
    <lineage>
        <taxon>Eukaryota</taxon>
        <taxon>Metazoa</taxon>
        <taxon>Spiralia</taxon>
        <taxon>Gnathifera</taxon>
        <taxon>Rotifera</taxon>
        <taxon>Eurotatoria</taxon>
        <taxon>Bdelloidea</taxon>
        <taxon>Philodinida</taxon>
        <taxon>Philodinidae</taxon>
        <taxon>Didymodactylos</taxon>
    </lineage>
</organism>
<name>A0A814IMR3_9BILA</name>